<dbReference type="Proteomes" id="UP000501623">
    <property type="component" value="Chromosome"/>
</dbReference>
<reference evidence="1 2" key="1">
    <citation type="submission" date="2020-05" db="EMBL/GenBank/DDBJ databases">
        <title>Complete genome sequence of Hymenobacter sp. TS19 in Coasted Sand Dune.</title>
        <authorList>
            <person name="Lee J.-H."/>
            <person name="Jung J.-H."/>
            <person name="Jeong S."/>
            <person name="Zhao L."/>
            <person name="Kim M.-K."/>
            <person name="Seo H.-S."/>
            <person name="Lim S."/>
        </authorList>
    </citation>
    <scope>NUCLEOTIDE SEQUENCE [LARGE SCALE GENOMIC DNA]</scope>
    <source>
        <strain evidence="1 2">TS19</strain>
    </source>
</reference>
<dbReference type="RefSeq" id="WP_171589636.1">
    <property type="nucleotide sequence ID" value="NZ_CP053538.1"/>
</dbReference>
<evidence type="ECO:0000313" key="2">
    <source>
        <dbReference type="Proteomes" id="UP000501623"/>
    </source>
</evidence>
<gene>
    <name evidence="1" type="ORF">HMJ29_00460</name>
</gene>
<dbReference type="KEGG" id="hts:HMJ29_00460"/>
<accession>A0A6M6BBV6</accession>
<dbReference type="AlphaFoldDB" id="A0A6M6BBV6"/>
<proteinExistence type="predicted"/>
<sequence>MRLHYAALFSFLLLTGCDTDVAPKPADDFVGPIQVQALESREGQTRKLYLNFQDQGQYACSNYGLGTRYERANNQLNFAFTGVVVPSGFCLTSTGPARASFDISEFGAGTYSLRLQAGSRSTTGTLEIQKDLLRITSNDPSIVKAPLPELRFMPKNIVWGYATTMLPQAQASVSVLRDSLQRLGATPTTLTPGVYSQFTIAANGLPEPPQVSAGARALLLLANYSGSPERIQAYVKRANAATPGLNLWLNTSGI</sequence>
<name>A0A6M6BBV6_9BACT</name>
<dbReference type="EMBL" id="CP053538">
    <property type="protein sequence ID" value="QJX45489.1"/>
    <property type="molecule type" value="Genomic_DNA"/>
</dbReference>
<dbReference type="PROSITE" id="PS51257">
    <property type="entry name" value="PROKAR_LIPOPROTEIN"/>
    <property type="match status" value="1"/>
</dbReference>
<keyword evidence="2" id="KW-1185">Reference proteome</keyword>
<protein>
    <submittedName>
        <fullName evidence="1">Uncharacterized protein</fullName>
    </submittedName>
</protein>
<organism evidence="1 2">
    <name type="scientific">Hymenobacter taeanensis</name>
    <dbReference type="NCBI Taxonomy" id="2735321"/>
    <lineage>
        <taxon>Bacteria</taxon>
        <taxon>Pseudomonadati</taxon>
        <taxon>Bacteroidota</taxon>
        <taxon>Cytophagia</taxon>
        <taxon>Cytophagales</taxon>
        <taxon>Hymenobacteraceae</taxon>
        <taxon>Hymenobacter</taxon>
    </lineage>
</organism>
<evidence type="ECO:0000313" key="1">
    <source>
        <dbReference type="EMBL" id="QJX45489.1"/>
    </source>
</evidence>